<keyword evidence="1" id="KW-1133">Transmembrane helix</keyword>
<dbReference type="InterPro" id="IPR058916">
    <property type="entry name" value="PH_40"/>
</dbReference>
<evidence type="ECO:0000313" key="4">
    <source>
        <dbReference type="Proteomes" id="UP000317624"/>
    </source>
</evidence>
<dbReference type="AlphaFoldDB" id="A0A558BMN2"/>
<feature type="transmembrane region" description="Helical" evidence="1">
    <location>
        <begin position="164"/>
        <end position="183"/>
    </location>
</feature>
<sequence length="198" mass="21989">MKIIRSLLEAAVVLVVVLGLLRWALSIFSKKTTIYCPTTTRQLALLTWPLLAVGAGLAAAGPDLLAATAAERWLAWGLLGAVLALAAPALVLHLRYYTLNAATTLVFDPTKGHLQVALNEVLAYDPARQGWPGPGPVEWSRCRWPGVFWRPYEYLRLPLPQGDIILTVLVLPSMQPLVHYLRYFGVEVVEKRRGWAWI</sequence>
<proteinExistence type="predicted"/>
<reference evidence="3 4" key="1">
    <citation type="submission" date="2019-07" db="EMBL/GenBank/DDBJ databases">
        <title>Hymenobacter sp. straun FUR1 Genome sequencing and assembly.</title>
        <authorList>
            <person name="Chhetri G."/>
        </authorList>
    </citation>
    <scope>NUCLEOTIDE SEQUENCE [LARGE SCALE GENOMIC DNA]</scope>
    <source>
        <strain evidence="3 4">Fur1</strain>
    </source>
</reference>
<dbReference type="EMBL" id="VMRJ01000006">
    <property type="protein sequence ID" value="TVT37777.1"/>
    <property type="molecule type" value="Genomic_DNA"/>
</dbReference>
<feature type="transmembrane region" description="Helical" evidence="1">
    <location>
        <begin position="73"/>
        <end position="94"/>
    </location>
</feature>
<feature type="transmembrane region" description="Helical" evidence="1">
    <location>
        <begin position="45"/>
        <end position="66"/>
    </location>
</feature>
<name>A0A558BMN2_9BACT</name>
<dbReference type="Pfam" id="PF26566">
    <property type="entry name" value="PH_40"/>
    <property type="match status" value="1"/>
</dbReference>
<keyword evidence="1" id="KW-0812">Transmembrane</keyword>
<evidence type="ECO:0000313" key="3">
    <source>
        <dbReference type="EMBL" id="TVT37777.1"/>
    </source>
</evidence>
<keyword evidence="1" id="KW-0472">Membrane</keyword>
<feature type="transmembrane region" description="Helical" evidence="1">
    <location>
        <begin position="7"/>
        <end position="25"/>
    </location>
</feature>
<evidence type="ECO:0000256" key="1">
    <source>
        <dbReference type="SAM" id="Phobius"/>
    </source>
</evidence>
<gene>
    <name evidence="3" type="ORF">FNT36_21650</name>
</gene>
<accession>A0A558BMN2</accession>
<keyword evidence="4" id="KW-1185">Reference proteome</keyword>
<protein>
    <recommendedName>
        <fullName evidence="2">PH domain-containing protein</fullName>
    </recommendedName>
</protein>
<feature type="domain" description="PH" evidence="2">
    <location>
        <begin position="35"/>
        <end position="114"/>
    </location>
</feature>
<dbReference type="RefSeq" id="WP_144852046.1">
    <property type="nucleotide sequence ID" value="NZ_VMRJ01000006.1"/>
</dbReference>
<comment type="caution">
    <text evidence="3">The sequence shown here is derived from an EMBL/GenBank/DDBJ whole genome shotgun (WGS) entry which is preliminary data.</text>
</comment>
<evidence type="ECO:0000259" key="2">
    <source>
        <dbReference type="Pfam" id="PF26566"/>
    </source>
</evidence>
<organism evidence="3 4">
    <name type="scientific">Hymenobacter setariae</name>
    <dbReference type="NCBI Taxonomy" id="2594794"/>
    <lineage>
        <taxon>Bacteria</taxon>
        <taxon>Pseudomonadati</taxon>
        <taxon>Bacteroidota</taxon>
        <taxon>Cytophagia</taxon>
        <taxon>Cytophagales</taxon>
        <taxon>Hymenobacteraceae</taxon>
        <taxon>Hymenobacter</taxon>
    </lineage>
</organism>
<dbReference type="OrthoDB" id="884048at2"/>
<dbReference type="Proteomes" id="UP000317624">
    <property type="component" value="Unassembled WGS sequence"/>
</dbReference>